<gene>
    <name evidence="3" type="ORF">MAM1_0300c09418</name>
</gene>
<dbReference type="AlphaFoldDB" id="A0A0C9LXA4"/>
<evidence type="ECO:0000313" key="3">
    <source>
        <dbReference type="EMBL" id="GAN09885.1"/>
    </source>
</evidence>
<sequence length="617" mass="69468">MEGQGAILRSISMDHRQPLIAIRNVFRATSFIGLIISIIFFLKPPKDSVFPSSFYLPEQIFSKKCQYIQNPTIELLPEALHPEELTSTFIRLLVFPRYNMTASYCPINQFGLTVYNRAIYIYTESNYFTKSPLTENLLSESNFIVSKRRTSTLIYLFTTTKHAWMYLLFVVIRYHQTFRAAISSSALPPYDTIFQKCLEAYQNCEKLENAVFQMFLIYKRHMTEHTRLRYLEYSKRLNRSDILPAASNSKDTLMNSANSENDVKEATQAGGSTAATSTCFSVNAAQSKNLGNVYGAGKRETIYRSNKEDVGKDVDEGPTQYSSSDNGEEGSTNSNSGKDDNDSKGDIADSIATPAPNNTPEDLDFLVNRLDSFGDTKKPSRIPLLSVHGKNKKVSSQDHRSLRGNLYLQGYIDNQQLEAIPEAEEGPDHVEEESESELEDNEQPADVQNSNEQQYYTEHNNISNYHQSFFAEIQRDWPLQVNETAIPQRSTFNTLSSSDLYSSVSPTPTVSPHQTSNINQSYSSDFIPIKESPFKAHVTISRSASGRRGGNSQASSSGYYNNPEEQASSSRADSSEDNGKEEAIKLQYSVQSSLSEAQINSLADLEDFLKYYEINLL</sequence>
<evidence type="ECO:0000256" key="1">
    <source>
        <dbReference type="SAM" id="MobiDB-lite"/>
    </source>
</evidence>
<accession>A0A0C9LXA4</accession>
<feature type="compositionally biased region" description="Low complexity" evidence="1">
    <location>
        <begin position="497"/>
        <end position="512"/>
    </location>
</feature>
<protein>
    <submittedName>
        <fullName evidence="3">Uncharacterized protein</fullName>
    </submittedName>
</protein>
<keyword evidence="2" id="KW-0472">Membrane</keyword>
<feature type="region of interest" description="Disordered" evidence="1">
    <location>
        <begin position="497"/>
        <end position="517"/>
    </location>
</feature>
<feature type="region of interest" description="Disordered" evidence="1">
    <location>
        <begin position="422"/>
        <end position="449"/>
    </location>
</feature>
<organism evidence="3">
    <name type="scientific">Mucor ambiguus</name>
    <dbReference type="NCBI Taxonomy" id="91626"/>
    <lineage>
        <taxon>Eukaryota</taxon>
        <taxon>Fungi</taxon>
        <taxon>Fungi incertae sedis</taxon>
        <taxon>Mucoromycota</taxon>
        <taxon>Mucoromycotina</taxon>
        <taxon>Mucoromycetes</taxon>
        <taxon>Mucorales</taxon>
        <taxon>Mucorineae</taxon>
        <taxon>Mucoraceae</taxon>
        <taxon>Mucor</taxon>
    </lineage>
</organism>
<evidence type="ECO:0000256" key="2">
    <source>
        <dbReference type="SAM" id="Phobius"/>
    </source>
</evidence>
<feature type="compositionally biased region" description="Polar residues" evidence="1">
    <location>
        <begin position="559"/>
        <end position="572"/>
    </location>
</feature>
<dbReference type="Proteomes" id="UP000053815">
    <property type="component" value="Unassembled WGS sequence"/>
</dbReference>
<feature type="compositionally biased region" description="Acidic residues" evidence="1">
    <location>
        <begin position="422"/>
        <end position="443"/>
    </location>
</feature>
<proteinExistence type="predicted"/>
<feature type="region of interest" description="Disordered" evidence="1">
    <location>
        <begin position="540"/>
        <end position="584"/>
    </location>
</feature>
<dbReference type="EMBL" id="DF836589">
    <property type="protein sequence ID" value="GAN09885.1"/>
    <property type="molecule type" value="Genomic_DNA"/>
</dbReference>
<keyword evidence="2" id="KW-1133">Transmembrane helix</keyword>
<feature type="transmembrane region" description="Helical" evidence="2">
    <location>
        <begin position="20"/>
        <end position="42"/>
    </location>
</feature>
<feature type="compositionally biased region" description="Basic and acidic residues" evidence="1">
    <location>
        <begin position="305"/>
        <end position="315"/>
    </location>
</feature>
<keyword evidence="2" id="KW-0812">Transmembrane</keyword>
<feature type="compositionally biased region" description="Low complexity" evidence="1">
    <location>
        <begin position="541"/>
        <end position="558"/>
    </location>
</feature>
<feature type="region of interest" description="Disordered" evidence="1">
    <location>
        <begin position="377"/>
        <end position="400"/>
    </location>
</feature>
<dbReference type="OrthoDB" id="10594547at2759"/>
<reference evidence="3" key="1">
    <citation type="submission" date="2014-09" db="EMBL/GenBank/DDBJ databases">
        <title>Draft genome sequence of an oleaginous Mucoromycotina fungus Mucor ambiguus NBRC6742.</title>
        <authorList>
            <person name="Takeda I."/>
            <person name="Yamane N."/>
            <person name="Morita T."/>
            <person name="Tamano K."/>
            <person name="Machida M."/>
            <person name="Baker S."/>
            <person name="Koike H."/>
        </authorList>
    </citation>
    <scope>NUCLEOTIDE SEQUENCE</scope>
    <source>
        <strain evidence="3">NBRC 6742</strain>
    </source>
</reference>
<feature type="compositionally biased region" description="Polar residues" evidence="1">
    <location>
        <begin position="319"/>
        <end position="336"/>
    </location>
</feature>
<name>A0A0C9LXA4_9FUNG</name>
<keyword evidence="4" id="KW-1185">Reference proteome</keyword>
<feature type="compositionally biased region" description="Basic and acidic residues" evidence="1">
    <location>
        <begin position="573"/>
        <end position="584"/>
    </location>
</feature>
<feature type="region of interest" description="Disordered" evidence="1">
    <location>
        <begin position="305"/>
        <end position="363"/>
    </location>
</feature>
<evidence type="ECO:0000313" key="4">
    <source>
        <dbReference type="Proteomes" id="UP000053815"/>
    </source>
</evidence>
<feature type="compositionally biased region" description="Basic and acidic residues" evidence="1">
    <location>
        <begin position="337"/>
        <end position="347"/>
    </location>
</feature>